<dbReference type="KEGG" id="psuu:Psuf_008380"/>
<dbReference type="InterPro" id="IPR003439">
    <property type="entry name" value="ABC_transporter-like_ATP-bd"/>
</dbReference>
<dbReference type="InterPro" id="IPR017871">
    <property type="entry name" value="ABC_transporter-like_CS"/>
</dbReference>
<evidence type="ECO:0000256" key="2">
    <source>
        <dbReference type="ARBA" id="ARBA00022448"/>
    </source>
</evidence>
<protein>
    <recommendedName>
        <fullName evidence="5">ABC transporter domain-containing protein</fullName>
    </recommendedName>
</protein>
<dbReference type="PROSITE" id="PS00211">
    <property type="entry name" value="ABC_TRANSPORTER_1"/>
    <property type="match status" value="1"/>
</dbReference>
<keyword evidence="3" id="KW-0547">Nucleotide-binding</keyword>
<dbReference type="PANTHER" id="PTHR43335">
    <property type="entry name" value="ABC TRANSPORTER, ATP-BINDING PROTEIN"/>
    <property type="match status" value="1"/>
</dbReference>
<organism evidence="6 7">
    <name type="scientific">Phytohabitans suffuscus</name>
    <dbReference type="NCBI Taxonomy" id="624315"/>
    <lineage>
        <taxon>Bacteria</taxon>
        <taxon>Bacillati</taxon>
        <taxon>Actinomycetota</taxon>
        <taxon>Actinomycetes</taxon>
        <taxon>Micromonosporales</taxon>
        <taxon>Micromonosporaceae</taxon>
    </lineage>
</organism>
<reference evidence="6 7" key="2">
    <citation type="submission" date="2020-03" db="EMBL/GenBank/DDBJ databases">
        <authorList>
            <person name="Ichikawa N."/>
            <person name="Kimura A."/>
            <person name="Kitahashi Y."/>
            <person name="Uohara A."/>
        </authorList>
    </citation>
    <scope>NUCLEOTIDE SEQUENCE [LARGE SCALE GENOMIC DNA]</scope>
    <source>
        <strain evidence="6 7">NBRC 105367</strain>
    </source>
</reference>
<gene>
    <name evidence="6" type="ORF">Psuf_008380</name>
</gene>
<keyword evidence="2" id="KW-0813">Transport</keyword>
<dbReference type="AlphaFoldDB" id="A0A6F8YBP2"/>
<dbReference type="CDD" id="cd03230">
    <property type="entry name" value="ABC_DR_subfamily_A"/>
    <property type="match status" value="1"/>
</dbReference>
<dbReference type="Gene3D" id="3.40.50.300">
    <property type="entry name" value="P-loop containing nucleotide triphosphate hydrolases"/>
    <property type="match status" value="1"/>
</dbReference>
<sequence>MEKPAIVADRVTVAYGPTVILDGLDLRVPAGTAVALIGENGSGKSSLLRCVAGLQQPTAGAIRVFAQPPGGGVEFWRNVATTVEAPAWYHGLTIREHLELVRVANGRDPADEYIDEVCEALGIAFLGGSLPSTLSSGQRQRFLLAAVLVRPSRLLLLDEPEQRLDAPSRTAVAARLRDYVAAGGTVLMASHDTEFLDQIGCRTIRLSRSDR</sequence>
<dbReference type="RefSeq" id="WP_232074533.1">
    <property type="nucleotide sequence ID" value="NZ_AP022871.1"/>
</dbReference>
<comment type="similarity">
    <text evidence="1">Belongs to the ABC transporter superfamily.</text>
</comment>
<name>A0A6F8YBP2_9ACTN</name>
<dbReference type="GO" id="GO:0005524">
    <property type="term" value="F:ATP binding"/>
    <property type="evidence" value="ECO:0007669"/>
    <property type="project" value="UniProtKB-KW"/>
</dbReference>
<dbReference type="PROSITE" id="PS50893">
    <property type="entry name" value="ABC_TRANSPORTER_2"/>
    <property type="match status" value="1"/>
</dbReference>
<evidence type="ECO:0000259" key="5">
    <source>
        <dbReference type="PROSITE" id="PS50893"/>
    </source>
</evidence>
<dbReference type="InterPro" id="IPR003593">
    <property type="entry name" value="AAA+_ATPase"/>
</dbReference>
<accession>A0A6F8YBP2</accession>
<feature type="domain" description="ABC transporter" evidence="5">
    <location>
        <begin position="6"/>
        <end position="208"/>
    </location>
</feature>
<dbReference type="Pfam" id="PF00005">
    <property type="entry name" value="ABC_tran"/>
    <property type="match status" value="1"/>
</dbReference>
<proteinExistence type="inferred from homology"/>
<dbReference type="SMART" id="SM00382">
    <property type="entry name" value="AAA"/>
    <property type="match status" value="1"/>
</dbReference>
<evidence type="ECO:0000256" key="1">
    <source>
        <dbReference type="ARBA" id="ARBA00005417"/>
    </source>
</evidence>
<evidence type="ECO:0000313" key="7">
    <source>
        <dbReference type="Proteomes" id="UP000503011"/>
    </source>
</evidence>
<evidence type="ECO:0000256" key="3">
    <source>
        <dbReference type="ARBA" id="ARBA00022741"/>
    </source>
</evidence>
<dbReference type="Proteomes" id="UP000503011">
    <property type="component" value="Chromosome"/>
</dbReference>
<keyword evidence="4" id="KW-0067">ATP-binding</keyword>
<evidence type="ECO:0000313" key="6">
    <source>
        <dbReference type="EMBL" id="BCB83525.1"/>
    </source>
</evidence>
<keyword evidence="7" id="KW-1185">Reference proteome</keyword>
<dbReference type="EMBL" id="AP022871">
    <property type="protein sequence ID" value="BCB83525.1"/>
    <property type="molecule type" value="Genomic_DNA"/>
</dbReference>
<dbReference type="InterPro" id="IPR027417">
    <property type="entry name" value="P-loop_NTPase"/>
</dbReference>
<evidence type="ECO:0000256" key="4">
    <source>
        <dbReference type="ARBA" id="ARBA00022840"/>
    </source>
</evidence>
<reference evidence="6 7" key="1">
    <citation type="submission" date="2020-03" db="EMBL/GenBank/DDBJ databases">
        <title>Whole genome shotgun sequence of Phytohabitans suffuscus NBRC 105367.</title>
        <authorList>
            <person name="Komaki H."/>
            <person name="Tamura T."/>
        </authorList>
    </citation>
    <scope>NUCLEOTIDE SEQUENCE [LARGE SCALE GENOMIC DNA]</scope>
    <source>
        <strain evidence="6 7">NBRC 105367</strain>
    </source>
</reference>
<dbReference type="GO" id="GO:0016887">
    <property type="term" value="F:ATP hydrolysis activity"/>
    <property type="evidence" value="ECO:0007669"/>
    <property type="project" value="InterPro"/>
</dbReference>
<dbReference type="PANTHER" id="PTHR43335:SF4">
    <property type="entry name" value="ABC TRANSPORTER, ATP-BINDING PROTEIN"/>
    <property type="match status" value="1"/>
</dbReference>
<dbReference type="SUPFAM" id="SSF52540">
    <property type="entry name" value="P-loop containing nucleoside triphosphate hydrolases"/>
    <property type="match status" value="1"/>
</dbReference>